<comment type="similarity">
    <text evidence="2">Belongs to the peptidase M67C family.</text>
</comment>
<dbReference type="GO" id="GO:0070536">
    <property type="term" value="P:protein K63-linked deubiquitination"/>
    <property type="evidence" value="ECO:0007669"/>
    <property type="project" value="InterPro"/>
</dbReference>
<dbReference type="AlphaFoldDB" id="A0A1L8DME8"/>
<dbReference type="GO" id="GO:0005768">
    <property type="term" value="C:endosome"/>
    <property type="evidence" value="ECO:0007669"/>
    <property type="project" value="TreeGrafter"/>
</dbReference>
<dbReference type="InterPro" id="IPR015063">
    <property type="entry name" value="USP8_dimer"/>
</dbReference>
<feature type="domain" description="MPN" evidence="10">
    <location>
        <begin position="224"/>
        <end position="353"/>
    </location>
</feature>
<evidence type="ECO:0000256" key="4">
    <source>
        <dbReference type="ARBA" id="ARBA00022723"/>
    </source>
</evidence>
<dbReference type="InterPro" id="IPR000555">
    <property type="entry name" value="JAMM/MPN+_dom"/>
</dbReference>
<dbReference type="Pfam" id="PF08969">
    <property type="entry name" value="USP8_dimer"/>
    <property type="match status" value="1"/>
</dbReference>
<reference evidence="11" key="1">
    <citation type="submission" date="2016-12" db="EMBL/GenBank/DDBJ databases">
        <title>An insight into the sialome and mialome of the sand fly, Nyssomyia neivai.</title>
        <authorList>
            <person name="Sebastian V."/>
            <person name="Goulart T.M."/>
            <person name="Oliveira W."/>
            <person name="Calvo E."/>
            <person name="Oliveira L.F."/>
            <person name="Pinto M.C."/>
            <person name="Rosselino A.M."/>
            <person name="Ribeiro J.M."/>
        </authorList>
    </citation>
    <scope>NUCLEOTIDE SEQUENCE</scope>
</reference>
<feature type="region of interest" description="Disordered" evidence="9">
    <location>
        <begin position="133"/>
        <end position="162"/>
    </location>
</feature>
<organism evidence="11">
    <name type="scientific">Nyssomyia neivai</name>
    <dbReference type="NCBI Taxonomy" id="330878"/>
    <lineage>
        <taxon>Eukaryota</taxon>
        <taxon>Metazoa</taxon>
        <taxon>Ecdysozoa</taxon>
        <taxon>Arthropoda</taxon>
        <taxon>Hexapoda</taxon>
        <taxon>Insecta</taxon>
        <taxon>Pterygota</taxon>
        <taxon>Neoptera</taxon>
        <taxon>Endopterygota</taxon>
        <taxon>Diptera</taxon>
        <taxon>Nematocera</taxon>
        <taxon>Psychodoidea</taxon>
        <taxon>Psychodidae</taxon>
        <taxon>Nyssomyia</taxon>
    </lineage>
</organism>
<evidence type="ECO:0000256" key="1">
    <source>
        <dbReference type="ARBA" id="ARBA00001947"/>
    </source>
</evidence>
<dbReference type="Gene3D" id="3.40.140.10">
    <property type="entry name" value="Cytidine Deaminase, domain 2"/>
    <property type="match status" value="1"/>
</dbReference>
<feature type="compositionally biased region" description="Polar residues" evidence="9">
    <location>
        <begin position="146"/>
        <end position="162"/>
    </location>
</feature>
<proteinExistence type="inferred from homology"/>
<feature type="compositionally biased region" description="Basic and acidic residues" evidence="9">
    <location>
        <begin position="133"/>
        <end position="144"/>
    </location>
</feature>
<dbReference type="GO" id="GO:0140492">
    <property type="term" value="F:metal-dependent deubiquitinase activity"/>
    <property type="evidence" value="ECO:0007669"/>
    <property type="project" value="InterPro"/>
</dbReference>
<dbReference type="SUPFAM" id="SSF140856">
    <property type="entry name" value="USP8 N-terminal domain-like"/>
    <property type="match status" value="1"/>
</dbReference>
<dbReference type="CDD" id="cd08066">
    <property type="entry name" value="MPN_AMSH_like"/>
    <property type="match status" value="1"/>
</dbReference>
<dbReference type="InterPro" id="IPR037518">
    <property type="entry name" value="MPN"/>
</dbReference>
<dbReference type="GO" id="GO:0006508">
    <property type="term" value="P:proteolysis"/>
    <property type="evidence" value="ECO:0007669"/>
    <property type="project" value="UniProtKB-KW"/>
</dbReference>
<evidence type="ECO:0000313" key="11">
    <source>
        <dbReference type="EMBL" id="JAV07622.1"/>
    </source>
</evidence>
<dbReference type="GO" id="GO:0046872">
    <property type="term" value="F:metal ion binding"/>
    <property type="evidence" value="ECO:0007669"/>
    <property type="project" value="UniProtKB-KW"/>
</dbReference>
<protein>
    <submittedName>
        <fullName evidence="11">Putative smad6</fullName>
    </submittedName>
</protein>
<dbReference type="EMBL" id="GFDF01006462">
    <property type="protein sequence ID" value="JAV07622.1"/>
    <property type="molecule type" value="Transcribed_RNA"/>
</dbReference>
<keyword evidence="5" id="KW-0833">Ubl conjugation pathway</keyword>
<keyword evidence="4" id="KW-0479">Metal-binding</keyword>
<dbReference type="GO" id="GO:0016020">
    <property type="term" value="C:membrane"/>
    <property type="evidence" value="ECO:0007669"/>
    <property type="project" value="TreeGrafter"/>
</dbReference>
<evidence type="ECO:0000256" key="5">
    <source>
        <dbReference type="ARBA" id="ARBA00022786"/>
    </source>
</evidence>
<feature type="region of interest" description="Disordered" evidence="9">
    <location>
        <begin position="179"/>
        <end position="213"/>
    </location>
</feature>
<evidence type="ECO:0000256" key="6">
    <source>
        <dbReference type="ARBA" id="ARBA00022801"/>
    </source>
</evidence>
<dbReference type="PROSITE" id="PS50249">
    <property type="entry name" value="MPN"/>
    <property type="match status" value="1"/>
</dbReference>
<dbReference type="PANTHER" id="PTHR12947">
    <property type="entry name" value="AMSH-LIKE PROTEASE"/>
    <property type="match status" value="1"/>
</dbReference>
<dbReference type="FunFam" id="3.40.140.10:FF:000010">
    <property type="entry name" value="AMSH-like protease isoform X1"/>
    <property type="match status" value="1"/>
</dbReference>
<evidence type="ECO:0000256" key="2">
    <source>
        <dbReference type="ARBA" id="ARBA00010981"/>
    </source>
</evidence>
<dbReference type="SUPFAM" id="SSF102712">
    <property type="entry name" value="JAB1/MPN domain"/>
    <property type="match status" value="1"/>
</dbReference>
<keyword evidence="3" id="KW-0645">Protease</keyword>
<comment type="cofactor">
    <cofactor evidence="1">
        <name>Zn(2+)</name>
        <dbReference type="ChEBI" id="CHEBI:29105"/>
    </cofactor>
</comment>
<dbReference type="PANTHER" id="PTHR12947:SF13">
    <property type="entry name" value="FI19924P1"/>
    <property type="match status" value="1"/>
</dbReference>
<dbReference type="SMART" id="SM00232">
    <property type="entry name" value="JAB_MPN"/>
    <property type="match status" value="1"/>
</dbReference>
<dbReference type="InterPro" id="IPR044098">
    <property type="entry name" value="STAMBP/STALP-like_MPN"/>
</dbReference>
<evidence type="ECO:0000256" key="9">
    <source>
        <dbReference type="SAM" id="MobiDB-lite"/>
    </source>
</evidence>
<dbReference type="Gene3D" id="1.20.58.80">
    <property type="entry name" value="Phosphotransferase system, lactose/cellobiose-type IIA subunit"/>
    <property type="match status" value="1"/>
</dbReference>
<evidence type="ECO:0000256" key="8">
    <source>
        <dbReference type="ARBA" id="ARBA00023049"/>
    </source>
</evidence>
<keyword evidence="7" id="KW-0862">Zinc</keyword>
<keyword evidence="8" id="KW-0482">Metalloprotease</keyword>
<name>A0A1L8DME8_9DIPT</name>
<evidence type="ECO:0000259" key="10">
    <source>
        <dbReference type="PROSITE" id="PS50249"/>
    </source>
</evidence>
<evidence type="ECO:0000256" key="3">
    <source>
        <dbReference type="ARBA" id="ARBA00022670"/>
    </source>
</evidence>
<accession>A0A1L8DME8</accession>
<keyword evidence="6" id="KW-0378">Hydrolase</keyword>
<sequence length="395" mass="44599">MSKRVNFAEFGIVEPHARIKHLANHGTVADIDHNIPIRRYYRSGMEMVRMAHVYNSEGNLEDAYILYMKFMTLFIEKIKLHPEYKAVVPVTKQQNQAKLKEVLPVTEKLKQTLLARYEKEYAQFLANKEAERAREEAAARERAKNNIPQPTSSVSGGTATFTPSAPSAELLNNIVYPNDFPSDPNRSSSSGLILPDSEKKSTGRPTFDRNLKPSSSLLDGVLRTVMVPIDTMTSFLDLAKSNTQNNVETCGILAGRLAHNQLILSHMILPKQKGTSDSCNTMNEEEIFDIQDQHNLITLGWIHTHPSQTAFLSSVDLHTHCSYQMMMPEALAIVCAPKYQETGFFCLTPNYGLEYIAQCRQTGFHPHPNDPPLFMEVQHISLSDKLKIEVVDLRR</sequence>
<feature type="compositionally biased region" description="Basic and acidic residues" evidence="9">
    <location>
        <begin position="196"/>
        <end position="211"/>
    </location>
</feature>
<dbReference type="GO" id="GO:0061578">
    <property type="term" value="F:K63-linked deubiquitinase activity"/>
    <property type="evidence" value="ECO:0007669"/>
    <property type="project" value="InterPro"/>
</dbReference>
<dbReference type="Pfam" id="PF01398">
    <property type="entry name" value="JAB"/>
    <property type="match status" value="1"/>
</dbReference>
<evidence type="ECO:0000256" key="7">
    <source>
        <dbReference type="ARBA" id="ARBA00022833"/>
    </source>
</evidence>